<evidence type="ECO:0000313" key="2">
    <source>
        <dbReference type="Proteomes" id="UP001163846"/>
    </source>
</evidence>
<proteinExistence type="predicted"/>
<comment type="caution">
    <text evidence="1">The sequence shown here is derived from an EMBL/GenBank/DDBJ whole genome shotgun (WGS) entry which is preliminary data.</text>
</comment>
<keyword evidence="2" id="KW-1185">Reference proteome</keyword>
<dbReference type="Proteomes" id="UP001163846">
    <property type="component" value="Unassembled WGS sequence"/>
</dbReference>
<name>A0AA38P9F1_9AGAR</name>
<reference evidence="1" key="1">
    <citation type="submission" date="2022-08" db="EMBL/GenBank/DDBJ databases">
        <authorList>
            <consortium name="DOE Joint Genome Institute"/>
            <person name="Min B."/>
            <person name="Riley R."/>
            <person name="Sierra-Patev S."/>
            <person name="Naranjo-Ortiz M."/>
            <person name="Looney B."/>
            <person name="Konkel Z."/>
            <person name="Slot J.C."/>
            <person name="Sakamoto Y."/>
            <person name="Steenwyk J.L."/>
            <person name="Rokas A."/>
            <person name="Carro J."/>
            <person name="Camarero S."/>
            <person name="Ferreira P."/>
            <person name="Molpeceres G."/>
            <person name="Ruiz-Duenas F.J."/>
            <person name="Serrano A."/>
            <person name="Henrissat B."/>
            <person name="Drula E."/>
            <person name="Hughes K.W."/>
            <person name="Mata J.L."/>
            <person name="Ishikawa N.K."/>
            <person name="Vargas-Isla R."/>
            <person name="Ushijima S."/>
            <person name="Smith C.A."/>
            <person name="Ahrendt S."/>
            <person name="Andreopoulos W."/>
            <person name="He G."/>
            <person name="Labutti K."/>
            <person name="Lipzen A."/>
            <person name="Ng V."/>
            <person name="Sandor L."/>
            <person name="Barry K."/>
            <person name="Martinez A.T."/>
            <person name="Xiao Y."/>
            <person name="Gibbons J.G."/>
            <person name="Terashima K."/>
            <person name="Hibbett D.S."/>
            <person name="Grigoriev I.V."/>
        </authorList>
    </citation>
    <scope>NUCLEOTIDE SEQUENCE</scope>
    <source>
        <strain evidence="1">TFB9207</strain>
    </source>
</reference>
<accession>A0AA38P9F1</accession>
<evidence type="ECO:0000313" key="1">
    <source>
        <dbReference type="EMBL" id="KAJ3838570.1"/>
    </source>
</evidence>
<sequence>MFPIRFDLRLYSRLPHILLLAVYLLNTFNNVAARPLASVQELVPRYPPHTTEPPTEPGLYLQRYGSSTPGAVKLCLFSMDDLYHRIVCSPPPLLAGWYLTGTHIFIGNMEFINNAHRDYVFGELGKNPSGGSREAKEAETNPWEWANGKVTFLSISLSGLQDGGFVISDKIMNDKWKPILFRWTHAELEEIEVVYYDTGHVGFQVGAGYKRTFSLTGALSNPPNSAIAHRAFTTHIIPRNENEAAKQSTLSNVLAETANSRAADWFGALGLWGRRRPNWTNPWVRVDSVLESLSKTYVGFTSDDLKRWRSNAGIVMRSLHEPRRVSSERSH</sequence>
<gene>
    <name evidence="1" type="ORF">F5878DRAFT_619259</name>
</gene>
<organism evidence="1 2">
    <name type="scientific">Lentinula raphanica</name>
    <dbReference type="NCBI Taxonomy" id="153919"/>
    <lineage>
        <taxon>Eukaryota</taxon>
        <taxon>Fungi</taxon>
        <taxon>Dikarya</taxon>
        <taxon>Basidiomycota</taxon>
        <taxon>Agaricomycotina</taxon>
        <taxon>Agaricomycetes</taxon>
        <taxon>Agaricomycetidae</taxon>
        <taxon>Agaricales</taxon>
        <taxon>Marasmiineae</taxon>
        <taxon>Omphalotaceae</taxon>
        <taxon>Lentinula</taxon>
    </lineage>
</organism>
<dbReference type="EMBL" id="MU806176">
    <property type="protein sequence ID" value="KAJ3838570.1"/>
    <property type="molecule type" value="Genomic_DNA"/>
</dbReference>
<protein>
    <submittedName>
        <fullName evidence="1">Uncharacterized protein</fullName>
    </submittedName>
</protein>
<dbReference type="AlphaFoldDB" id="A0AA38P9F1"/>